<evidence type="ECO:0000256" key="9">
    <source>
        <dbReference type="ARBA" id="ARBA00022840"/>
    </source>
</evidence>
<evidence type="ECO:0000256" key="14">
    <source>
        <dbReference type="ARBA" id="ARBA00042858"/>
    </source>
</evidence>
<dbReference type="GO" id="GO:0005634">
    <property type="term" value="C:nucleus"/>
    <property type="evidence" value="ECO:0000318"/>
    <property type="project" value="GO_Central"/>
</dbReference>
<dbReference type="EC" id="2.7.11.23" evidence="3"/>
<accession>A0DN49</accession>
<evidence type="ECO:0000256" key="7">
    <source>
        <dbReference type="ARBA" id="ARBA00022741"/>
    </source>
</evidence>
<evidence type="ECO:0000256" key="19">
    <source>
        <dbReference type="SAM" id="MobiDB-lite"/>
    </source>
</evidence>
<dbReference type="EC" id="2.7.11.22" evidence="4"/>
<dbReference type="EMBL" id="CT868507">
    <property type="protein sequence ID" value="CAK84466.1"/>
    <property type="molecule type" value="Genomic_DNA"/>
</dbReference>
<gene>
    <name evidence="21" type="ORF">GSPATT00018671001</name>
</gene>
<dbReference type="PROSITE" id="PS50011">
    <property type="entry name" value="PROTEIN_KINASE_DOM"/>
    <property type="match status" value="1"/>
</dbReference>
<dbReference type="PROSITE" id="PS00108">
    <property type="entry name" value="PROTEIN_KINASE_ST"/>
    <property type="match status" value="1"/>
</dbReference>
<dbReference type="Gene3D" id="1.10.510.10">
    <property type="entry name" value="Transferase(Phosphotransferase) domain 1"/>
    <property type="match status" value="1"/>
</dbReference>
<organism evidence="21 22">
    <name type="scientific">Paramecium tetraurelia</name>
    <dbReference type="NCBI Taxonomy" id="5888"/>
    <lineage>
        <taxon>Eukaryota</taxon>
        <taxon>Sar</taxon>
        <taxon>Alveolata</taxon>
        <taxon>Ciliophora</taxon>
        <taxon>Intramacronucleata</taxon>
        <taxon>Oligohymenophorea</taxon>
        <taxon>Peniculida</taxon>
        <taxon>Parameciidae</taxon>
        <taxon>Paramecium</taxon>
    </lineage>
</organism>
<evidence type="ECO:0000256" key="18">
    <source>
        <dbReference type="RuleBase" id="RU000304"/>
    </source>
</evidence>
<dbReference type="GeneID" id="5037648"/>
<sequence length="413" mass="48759">MQVSCRTKNVNKYYKVIGEVGSGTYGKVYKAKCLKTNDFVALKKIDTKDQKIMAEGFPITAIREIKLLKIMNHKNILRLREIIISKASFRNNFRGSTFLVFDYYDHDFAGLHRQRNIFTLPQIKCIFKQLLEGVKYLHESKIIHRDLKCANILMNNKGQVTLADFGLARTLSNVNYPKYTYKVVTLWYRAPELLLGQTNYNTQIDMWSLGCIFAELITGEVLFKGDIEFRQMERIYELCGSATEQNWPNCVNLRQWEEFKPRRNYERLLVKHIKDVCQALSKQIDQVTLDLIDHLLILDPNKRLNAVQALNHDFFKQEPKPCQPNEMPQFEKEFHETLLKNEMRLQQQRLEKQQMRPSSNTTQKLQKIVRDERIMSKPQQSSPQRDQRNKQDIDFEDILKFEPAEEKKKVKLN</sequence>
<dbReference type="OMA" id="QVKYYME"/>
<dbReference type="Proteomes" id="UP000000600">
    <property type="component" value="Unassembled WGS sequence"/>
</dbReference>
<comment type="catalytic activity">
    <reaction evidence="15">
        <text>L-threonyl-[protein] + ATP = O-phospho-L-threonyl-[protein] + ADP + H(+)</text>
        <dbReference type="Rhea" id="RHEA:46608"/>
        <dbReference type="Rhea" id="RHEA-COMP:11060"/>
        <dbReference type="Rhea" id="RHEA-COMP:11605"/>
        <dbReference type="ChEBI" id="CHEBI:15378"/>
        <dbReference type="ChEBI" id="CHEBI:30013"/>
        <dbReference type="ChEBI" id="CHEBI:30616"/>
        <dbReference type="ChEBI" id="CHEBI:61977"/>
        <dbReference type="ChEBI" id="CHEBI:456216"/>
        <dbReference type="EC" id="2.7.11.22"/>
    </reaction>
</comment>
<dbReference type="AlphaFoldDB" id="A0DN49"/>
<name>A0DN49_PARTE</name>
<evidence type="ECO:0000256" key="10">
    <source>
        <dbReference type="ARBA" id="ARBA00023242"/>
    </source>
</evidence>
<dbReference type="CDD" id="cd07840">
    <property type="entry name" value="STKc_CDK9_like"/>
    <property type="match status" value="1"/>
</dbReference>
<dbReference type="GO" id="GO:0008353">
    <property type="term" value="F:RNA polymerase II CTD heptapeptide repeat kinase activity"/>
    <property type="evidence" value="ECO:0007669"/>
    <property type="project" value="UniProtKB-EC"/>
</dbReference>
<dbReference type="InterPro" id="IPR011009">
    <property type="entry name" value="Kinase-like_dom_sf"/>
</dbReference>
<evidence type="ECO:0000313" key="21">
    <source>
        <dbReference type="EMBL" id="CAK84466.1"/>
    </source>
</evidence>
<evidence type="ECO:0000256" key="6">
    <source>
        <dbReference type="ARBA" id="ARBA00022679"/>
    </source>
</evidence>
<dbReference type="KEGG" id="ptm:GSPATT00018671001"/>
<dbReference type="GO" id="GO:0032968">
    <property type="term" value="P:positive regulation of transcription elongation by RNA polymerase II"/>
    <property type="evidence" value="ECO:0000318"/>
    <property type="project" value="GO_Central"/>
</dbReference>
<evidence type="ECO:0000256" key="1">
    <source>
        <dbReference type="ARBA" id="ARBA00004123"/>
    </source>
</evidence>
<evidence type="ECO:0000313" key="22">
    <source>
        <dbReference type="Proteomes" id="UP000000600"/>
    </source>
</evidence>
<dbReference type="InterPro" id="IPR000719">
    <property type="entry name" value="Prot_kinase_dom"/>
</dbReference>
<comment type="similarity">
    <text evidence="2">Belongs to the protein kinase superfamily. CMGC Ser/Thr protein kinase family. CDC2/CDKX subfamily.</text>
</comment>
<feature type="domain" description="Protein kinase" evidence="20">
    <location>
        <begin position="14"/>
        <end position="315"/>
    </location>
</feature>
<feature type="region of interest" description="Disordered" evidence="19">
    <location>
        <begin position="350"/>
        <end position="399"/>
    </location>
</feature>
<evidence type="ECO:0000256" key="4">
    <source>
        <dbReference type="ARBA" id="ARBA00012425"/>
    </source>
</evidence>
<feature type="binding site" evidence="17">
    <location>
        <position position="43"/>
    </location>
    <ligand>
        <name>ATP</name>
        <dbReference type="ChEBI" id="CHEBI:30616"/>
    </ligand>
</feature>
<dbReference type="PROSITE" id="PS00107">
    <property type="entry name" value="PROTEIN_KINASE_ATP"/>
    <property type="match status" value="1"/>
</dbReference>
<comment type="subunit">
    <text evidence="11">May form a complex composed of at least the catalytic subunit CRK2 and a cyclin.</text>
</comment>
<keyword evidence="10" id="KW-0539">Nucleus</keyword>
<keyword evidence="22" id="KW-1185">Reference proteome</keyword>
<dbReference type="OrthoDB" id="28397at2759"/>
<reference evidence="21 22" key="1">
    <citation type="journal article" date="2006" name="Nature">
        <title>Global trends of whole-genome duplications revealed by the ciliate Paramecium tetraurelia.</title>
        <authorList>
            <consortium name="Genoscope"/>
            <person name="Aury J.-M."/>
            <person name="Jaillon O."/>
            <person name="Duret L."/>
            <person name="Noel B."/>
            <person name="Jubin C."/>
            <person name="Porcel B.M."/>
            <person name="Segurens B."/>
            <person name="Daubin V."/>
            <person name="Anthouard V."/>
            <person name="Aiach N."/>
            <person name="Arnaiz O."/>
            <person name="Billaut A."/>
            <person name="Beisson J."/>
            <person name="Blanc I."/>
            <person name="Bouhouche K."/>
            <person name="Camara F."/>
            <person name="Duharcourt S."/>
            <person name="Guigo R."/>
            <person name="Gogendeau D."/>
            <person name="Katinka M."/>
            <person name="Keller A.-M."/>
            <person name="Kissmehl R."/>
            <person name="Klotz C."/>
            <person name="Koll F."/>
            <person name="Le Moue A."/>
            <person name="Lepere C."/>
            <person name="Malinsky S."/>
            <person name="Nowacki M."/>
            <person name="Nowak J.K."/>
            <person name="Plattner H."/>
            <person name="Poulain J."/>
            <person name="Ruiz F."/>
            <person name="Serrano V."/>
            <person name="Zagulski M."/>
            <person name="Dessen P."/>
            <person name="Betermier M."/>
            <person name="Weissenbach J."/>
            <person name="Scarpelli C."/>
            <person name="Schachter V."/>
            <person name="Sperling L."/>
            <person name="Meyer E."/>
            <person name="Cohen J."/>
            <person name="Wincker P."/>
        </authorList>
    </citation>
    <scope>NUCLEOTIDE SEQUENCE [LARGE SCALE GENOMIC DNA]</scope>
    <source>
        <strain evidence="21 22">Stock d4-2</strain>
    </source>
</reference>
<evidence type="ECO:0000256" key="5">
    <source>
        <dbReference type="ARBA" id="ARBA00022527"/>
    </source>
</evidence>
<evidence type="ECO:0000256" key="15">
    <source>
        <dbReference type="ARBA" id="ARBA00047811"/>
    </source>
</evidence>
<dbReference type="Pfam" id="PF00069">
    <property type="entry name" value="Pkinase"/>
    <property type="match status" value="1"/>
</dbReference>
<comment type="catalytic activity">
    <reaction evidence="16">
        <text>L-seryl-[protein] + ATP = O-phospho-L-seryl-[protein] + ADP + H(+)</text>
        <dbReference type="Rhea" id="RHEA:17989"/>
        <dbReference type="Rhea" id="RHEA-COMP:9863"/>
        <dbReference type="Rhea" id="RHEA-COMP:11604"/>
        <dbReference type="ChEBI" id="CHEBI:15378"/>
        <dbReference type="ChEBI" id="CHEBI:29999"/>
        <dbReference type="ChEBI" id="CHEBI:30616"/>
        <dbReference type="ChEBI" id="CHEBI:83421"/>
        <dbReference type="ChEBI" id="CHEBI:456216"/>
        <dbReference type="EC" id="2.7.11.22"/>
    </reaction>
</comment>
<evidence type="ECO:0000256" key="11">
    <source>
        <dbReference type="ARBA" id="ARBA00038543"/>
    </source>
</evidence>
<proteinExistence type="inferred from homology"/>
<evidence type="ECO:0000256" key="16">
    <source>
        <dbReference type="ARBA" id="ARBA00048367"/>
    </source>
</evidence>
<evidence type="ECO:0000256" key="12">
    <source>
        <dbReference type="ARBA" id="ARBA00039612"/>
    </source>
</evidence>
<evidence type="ECO:0000256" key="13">
    <source>
        <dbReference type="ARBA" id="ARBA00041902"/>
    </source>
</evidence>
<feature type="compositionally biased region" description="Polar residues" evidence="19">
    <location>
        <begin position="355"/>
        <end position="365"/>
    </location>
</feature>
<evidence type="ECO:0000259" key="20">
    <source>
        <dbReference type="PROSITE" id="PS50011"/>
    </source>
</evidence>
<feature type="compositionally biased region" description="Basic and acidic residues" evidence="19">
    <location>
        <begin position="385"/>
        <end position="399"/>
    </location>
</feature>
<keyword evidence="7 17" id="KW-0547">Nucleotide-binding</keyword>
<keyword evidence="6" id="KW-0808">Transferase</keyword>
<protein>
    <recommendedName>
        <fullName evidence="12">Cyclin-dependent kinase 2 homolog</fullName>
        <ecNumber evidence="4">2.7.11.22</ecNumber>
        <ecNumber evidence="3">2.7.11.23</ecNumber>
    </recommendedName>
    <alternativeName>
        <fullName evidence="13">Cell division control protein 2 homolog</fullName>
    </alternativeName>
    <alternativeName>
        <fullName evidence="14">cdc2-related kinase 2</fullName>
    </alternativeName>
</protein>
<dbReference type="PANTHER" id="PTHR24056">
    <property type="entry name" value="CELL DIVISION PROTEIN KINASE"/>
    <property type="match status" value="1"/>
</dbReference>
<dbReference type="HOGENOM" id="CLU_000288_181_1_1"/>
<evidence type="ECO:0000256" key="8">
    <source>
        <dbReference type="ARBA" id="ARBA00022777"/>
    </source>
</evidence>
<evidence type="ECO:0000256" key="17">
    <source>
        <dbReference type="PROSITE-ProRule" id="PRU10141"/>
    </source>
</evidence>
<keyword evidence="8" id="KW-0418">Kinase</keyword>
<dbReference type="InterPro" id="IPR008271">
    <property type="entry name" value="Ser/Thr_kinase_AS"/>
</dbReference>
<dbReference type="FunFam" id="1.10.510.10:FF:000562">
    <property type="entry name" value="Serine/threonine-protein kinase bur1"/>
    <property type="match status" value="1"/>
</dbReference>
<dbReference type="Gene3D" id="3.30.200.20">
    <property type="entry name" value="Phosphorylase Kinase, domain 1"/>
    <property type="match status" value="1"/>
</dbReference>
<dbReference type="SUPFAM" id="SSF56112">
    <property type="entry name" value="Protein kinase-like (PK-like)"/>
    <property type="match status" value="1"/>
</dbReference>
<dbReference type="GO" id="GO:0005524">
    <property type="term" value="F:ATP binding"/>
    <property type="evidence" value="ECO:0007669"/>
    <property type="project" value="UniProtKB-UniRule"/>
</dbReference>
<dbReference type="InParanoid" id="A0DN49"/>
<evidence type="ECO:0000256" key="3">
    <source>
        <dbReference type="ARBA" id="ARBA00012409"/>
    </source>
</evidence>
<keyword evidence="5 18" id="KW-0723">Serine/threonine-protein kinase</keyword>
<dbReference type="InterPro" id="IPR017441">
    <property type="entry name" value="Protein_kinase_ATP_BS"/>
</dbReference>
<dbReference type="eggNOG" id="KOG0600">
    <property type="taxonomic scope" value="Eukaryota"/>
</dbReference>
<comment type="subcellular location">
    <subcellularLocation>
        <location evidence="1">Nucleus</location>
    </subcellularLocation>
</comment>
<dbReference type="RefSeq" id="XP_001451863.1">
    <property type="nucleotide sequence ID" value="XM_001451826.1"/>
</dbReference>
<dbReference type="FunFam" id="3.30.200.20:FF:000124">
    <property type="entry name" value="Cyclin-dependent kinase 4"/>
    <property type="match status" value="1"/>
</dbReference>
<dbReference type="PANTHER" id="PTHR24056:SF233">
    <property type="entry name" value="CYCLIN-DEPENDENT KINASE 9"/>
    <property type="match status" value="1"/>
</dbReference>
<dbReference type="STRING" id="5888.A0DN49"/>
<evidence type="ECO:0000256" key="2">
    <source>
        <dbReference type="ARBA" id="ARBA00006485"/>
    </source>
</evidence>
<dbReference type="GO" id="GO:0004693">
    <property type="term" value="F:cyclin-dependent protein serine/threonine kinase activity"/>
    <property type="evidence" value="ECO:0000318"/>
    <property type="project" value="GO_Central"/>
</dbReference>
<dbReference type="InterPro" id="IPR050108">
    <property type="entry name" value="CDK"/>
</dbReference>
<dbReference type="SMART" id="SM00220">
    <property type="entry name" value="S_TKc"/>
    <property type="match status" value="1"/>
</dbReference>
<keyword evidence="9 17" id="KW-0067">ATP-binding</keyword>